<keyword evidence="8 14" id="KW-1133">Transmembrane helix</keyword>
<feature type="region of interest" description="Disordered" evidence="13">
    <location>
        <begin position="293"/>
        <end position="357"/>
    </location>
</feature>
<dbReference type="RefSeq" id="WP_008484369.1">
    <property type="nucleotide sequence ID" value="NZ_AMRI01000011.1"/>
</dbReference>
<dbReference type="Pfam" id="PF08345">
    <property type="entry name" value="YscJ_FliF_C"/>
    <property type="match status" value="1"/>
</dbReference>
<keyword evidence="10 12" id="KW-0975">Bacterial flagellum</keyword>
<feature type="domain" description="Flagellar M-ring C-terminal" evidence="16">
    <location>
        <begin position="265"/>
        <end position="423"/>
    </location>
</feature>
<dbReference type="PRINTS" id="PR01009">
    <property type="entry name" value="FLGMRINGFLIF"/>
</dbReference>
<evidence type="ECO:0000259" key="15">
    <source>
        <dbReference type="Pfam" id="PF01514"/>
    </source>
</evidence>
<feature type="transmembrane region" description="Helical" evidence="14">
    <location>
        <begin position="35"/>
        <end position="54"/>
    </location>
</feature>
<evidence type="ECO:0000256" key="4">
    <source>
        <dbReference type="ARBA" id="ARBA00007971"/>
    </source>
</evidence>
<keyword evidence="6" id="KW-1003">Cell membrane</keyword>
<dbReference type="PANTHER" id="PTHR30046:SF0">
    <property type="entry name" value="FLAGELLAR M-RING PROTEIN"/>
    <property type="match status" value="1"/>
</dbReference>
<dbReference type="PATRIC" id="fig|745411.4.peg.1783"/>
<evidence type="ECO:0000313" key="17">
    <source>
        <dbReference type="EMBL" id="EKE73965.1"/>
    </source>
</evidence>
<comment type="caution">
    <text evidence="17">The sequence shown here is derived from an EMBL/GenBank/DDBJ whole genome shotgun (WGS) entry which is preliminary data.</text>
</comment>
<gene>
    <name evidence="17" type="primary">fliF</name>
    <name evidence="17" type="ORF">B3C1_09108</name>
</gene>
<dbReference type="OrthoDB" id="8554211at2"/>
<evidence type="ECO:0000256" key="2">
    <source>
        <dbReference type="ARBA" id="ARBA00004117"/>
    </source>
</evidence>
<dbReference type="GO" id="GO:0005886">
    <property type="term" value="C:plasma membrane"/>
    <property type="evidence" value="ECO:0007669"/>
    <property type="project" value="UniProtKB-SubCell"/>
</dbReference>
<dbReference type="Pfam" id="PF01514">
    <property type="entry name" value="YscJ_FliF"/>
    <property type="match status" value="1"/>
</dbReference>
<evidence type="ECO:0000256" key="1">
    <source>
        <dbReference type="ARBA" id="ARBA00003820"/>
    </source>
</evidence>
<keyword evidence="18" id="KW-1185">Reference proteome</keyword>
<dbReference type="InterPro" id="IPR006182">
    <property type="entry name" value="FliF_N_dom"/>
</dbReference>
<feature type="compositionally biased region" description="Basic and acidic residues" evidence="13">
    <location>
        <begin position="346"/>
        <end position="357"/>
    </location>
</feature>
<dbReference type="InterPro" id="IPR013556">
    <property type="entry name" value="Flag_M-ring_C"/>
</dbReference>
<dbReference type="AlphaFoldDB" id="K2K9H4"/>
<protein>
    <recommendedName>
        <fullName evidence="5 12">Flagellar M-ring protein</fullName>
    </recommendedName>
</protein>
<comment type="subunit">
    <text evidence="11">The basal body constitutes a major portion of the flagellar organelle and consists of four rings (L,P,S, and M) mounted on a central rod. The M ring is integral to the inner membrane of the cell and may be connected to the flagellar rod via the S ring. The S (supramembrane ring) lies just distal to the M ring. The L and P rings lie in the outer membrane and the periplasmic space, respectively.</text>
</comment>
<dbReference type="Proteomes" id="UP000006755">
    <property type="component" value="Unassembled WGS sequence"/>
</dbReference>
<dbReference type="GO" id="GO:0003774">
    <property type="term" value="F:cytoskeletal motor activity"/>
    <property type="evidence" value="ECO:0007669"/>
    <property type="project" value="InterPro"/>
</dbReference>
<dbReference type="GO" id="GO:0071973">
    <property type="term" value="P:bacterial-type flagellum-dependent cell motility"/>
    <property type="evidence" value="ECO:0007669"/>
    <property type="project" value="InterPro"/>
</dbReference>
<name>K2K9H4_9GAMM</name>
<evidence type="ECO:0000256" key="8">
    <source>
        <dbReference type="ARBA" id="ARBA00022989"/>
    </source>
</evidence>
<evidence type="ECO:0000256" key="5">
    <source>
        <dbReference type="ARBA" id="ARBA00017949"/>
    </source>
</evidence>
<dbReference type="Gene3D" id="3.30.300.30">
    <property type="match status" value="1"/>
</dbReference>
<evidence type="ECO:0000256" key="6">
    <source>
        <dbReference type="ARBA" id="ARBA00022475"/>
    </source>
</evidence>
<dbReference type="STRING" id="745411.B3C1_09108"/>
<dbReference type="InterPro" id="IPR000067">
    <property type="entry name" value="FlgMring_FliF"/>
</dbReference>
<evidence type="ECO:0000256" key="10">
    <source>
        <dbReference type="ARBA" id="ARBA00023143"/>
    </source>
</evidence>
<evidence type="ECO:0000256" key="7">
    <source>
        <dbReference type="ARBA" id="ARBA00022692"/>
    </source>
</evidence>
<accession>K2K9H4</accession>
<organism evidence="17 18">
    <name type="scientific">Gallaecimonas xiamenensis 3-C-1</name>
    <dbReference type="NCBI Taxonomy" id="745411"/>
    <lineage>
        <taxon>Bacteria</taxon>
        <taxon>Pseudomonadati</taxon>
        <taxon>Pseudomonadota</taxon>
        <taxon>Gammaproteobacteria</taxon>
        <taxon>Enterobacterales</taxon>
        <taxon>Gallaecimonadaceae</taxon>
        <taxon>Gallaecimonas</taxon>
    </lineage>
</organism>
<keyword evidence="17" id="KW-0966">Cell projection</keyword>
<sequence>MAELIKSAPGGEALSASLKSLGGQWRRLTADSRSVLVIALLAAIVAGAIVVILWTSSRQYVPLYGKQELYDKATIIDTLEKEGIDFQLDGNSGNVLVAEDRLADARMRLAAKGVKAALPAGLDELGNISTLGTSQFMESARYMHALEGELARTIIALDPVRSARVHLAVPKRTLFVGREEQKPTASVMVDLASPLDQNQVEAILNLVAGSIPGMTAGAVSVVDQNGNLLSAGLGELDNPARLSGKQMDYSTRLEERMKERASAMLQPLLGMENFRVQVAADVDFSSVNETREALEGDPVLTQENAKRDSSTDSIALGIPGALTNRPPVPQNNAQGQADAEPQKAVSQREETNRRFETGRAVTHTKYAQGRLRQLSVSVLVNSAQAPEGGWQQADLDQLSDMVKTAVGFDGARGDQFSLHSFNFAAQTKPLPMPEAQWWQEPVWQNYLRYAVGGLMVLLLILFGIRPLVRHLVRPAQAPGDDDLLALDEDDSELLSQSRSRAELDDDEEELLAALPPPGSELEVQLKHLQLLVDKETARVAEVVKQWVSSDEQRHD</sequence>
<dbReference type="EMBL" id="AMRI01000011">
    <property type="protein sequence ID" value="EKE73965.1"/>
    <property type="molecule type" value="Genomic_DNA"/>
</dbReference>
<keyword evidence="17" id="KW-0969">Cilium</keyword>
<dbReference type="NCBIfam" id="TIGR00206">
    <property type="entry name" value="fliF"/>
    <property type="match status" value="1"/>
</dbReference>
<evidence type="ECO:0000256" key="12">
    <source>
        <dbReference type="PIRNR" id="PIRNR004862"/>
    </source>
</evidence>
<dbReference type="eggNOG" id="COG1766">
    <property type="taxonomic scope" value="Bacteria"/>
</dbReference>
<evidence type="ECO:0000256" key="9">
    <source>
        <dbReference type="ARBA" id="ARBA00023136"/>
    </source>
</evidence>
<dbReference type="InterPro" id="IPR043427">
    <property type="entry name" value="YscJ/FliF"/>
</dbReference>
<comment type="similarity">
    <text evidence="4 12">Belongs to the FliF family.</text>
</comment>
<comment type="subcellular location">
    <subcellularLocation>
        <location evidence="2 12">Bacterial flagellum basal body</location>
    </subcellularLocation>
    <subcellularLocation>
        <location evidence="3">Cell membrane</location>
        <topology evidence="3">Multi-pass membrane protein</topology>
    </subcellularLocation>
</comment>
<dbReference type="GO" id="GO:0009431">
    <property type="term" value="C:bacterial-type flagellum basal body, MS ring"/>
    <property type="evidence" value="ECO:0007669"/>
    <property type="project" value="InterPro"/>
</dbReference>
<evidence type="ECO:0000313" key="18">
    <source>
        <dbReference type="Proteomes" id="UP000006755"/>
    </source>
</evidence>
<evidence type="ECO:0000256" key="14">
    <source>
        <dbReference type="SAM" id="Phobius"/>
    </source>
</evidence>
<feature type="domain" description="Flagellar M-ring N-terminal" evidence="15">
    <location>
        <begin position="56"/>
        <end position="230"/>
    </location>
</feature>
<evidence type="ECO:0000256" key="3">
    <source>
        <dbReference type="ARBA" id="ARBA00004651"/>
    </source>
</evidence>
<reference evidence="17 18" key="1">
    <citation type="journal article" date="2012" name="J. Bacteriol.">
        <title>Genome Sequence of Gallaecimonas xiamenensis Type Strain 3-C-1.</title>
        <authorList>
            <person name="Lai Q."/>
            <person name="Wang L."/>
            <person name="Wang W."/>
            <person name="Shao Z."/>
        </authorList>
    </citation>
    <scope>NUCLEOTIDE SEQUENCE [LARGE SCALE GENOMIC DNA]</scope>
    <source>
        <strain evidence="17 18">3-C-1</strain>
    </source>
</reference>
<evidence type="ECO:0000256" key="11">
    <source>
        <dbReference type="ARBA" id="ARBA00025936"/>
    </source>
</evidence>
<dbReference type="InterPro" id="IPR045851">
    <property type="entry name" value="AMP-bd_C_sf"/>
</dbReference>
<dbReference type="PIRSF" id="PIRSF004862">
    <property type="entry name" value="FliF"/>
    <property type="match status" value="1"/>
</dbReference>
<evidence type="ECO:0000256" key="13">
    <source>
        <dbReference type="SAM" id="MobiDB-lite"/>
    </source>
</evidence>
<evidence type="ECO:0000259" key="16">
    <source>
        <dbReference type="Pfam" id="PF08345"/>
    </source>
</evidence>
<dbReference type="PANTHER" id="PTHR30046">
    <property type="entry name" value="FLAGELLAR M-RING PROTEIN"/>
    <property type="match status" value="1"/>
</dbReference>
<proteinExistence type="inferred from homology"/>
<keyword evidence="17" id="KW-0282">Flagellum</keyword>
<keyword evidence="9 14" id="KW-0472">Membrane</keyword>
<keyword evidence="7 14" id="KW-0812">Transmembrane</keyword>
<comment type="function">
    <text evidence="1 12">The M ring may be actively involved in energy transduction.</text>
</comment>